<evidence type="ECO:0000256" key="7">
    <source>
        <dbReference type="ARBA" id="ARBA00022832"/>
    </source>
</evidence>
<accession>A0AAF3E9F4</accession>
<sequence>MKPGDSYLLAYNAVQVVGWSVILVKTIIGLSENRSWADLYTDVEPFVQIFQTAALMEIVHCAIGLVRSPIATTIIQVFSRVSVVWPVLYKVGDARDSIGVPMLLLAWSITEVIRYSFYACNIINKVPSFLTWCRYTFFIILYPMGASGELFTVVRALPEVHAKKHFTLEMPNCLNIADLCVQMEPDLSFIGTDIDLNDVAALHRSRLIVFVNAFLQKSVQFLNVFSQLAEDQILSAERNLDAIETKLQILEAKLKRFPKSTEEENGITNQRLEEKTINRDEQSPPQAGTSQEISIQKEEVITVQEKASPALGVSSQYEKYFKMMKMGVPRGAVEQKMIGDGLDPAMLDASHSTQESVGHVKQVESDIGDSDSASSFSDSE</sequence>
<keyword evidence="11 14" id="KW-0275">Fatty acid biosynthesis</keyword>
<feature type="compositionally biased region" description="Basic and acidic residues" evidence="16">
    <location>
        <begin position="271"/>
        <end position="282"/>
    </location>
</feature>
<evidence type="ECO:0000256" key="2">
    <source>
        <dbReference type="ARBA" id="ARBA00005194"/>
    </source>
</evidence>
<dbReference type="InterPro" id="IPR019309">
    <property type="entry name" value="WASHC3"/>
</dbReference>
<dbReference type="GO" id="GO:0005789">
    <property type="term" value="C:endoplasmic reticulum membrane"/>
    <property type="evidence" value="ECO:0007669"/>
    <property type="project" value="UniProtKB-SubCell"/>
</dbReference>
<comment type="catalytic activity">
    <reaction evidence="13 14">
        <text>a very-long-chain (3R)-3-hydroxyacyl-CoA = a very-long-chain (2E)-enoyl-CoA + H2O</text>
        <dbReference type="Rhea" id="RHEA:45812"/>
        <dbReference type="ChEBI" id="CHEBI:15377"/>
        <dbReference type="ChEBI" id="CHEBI:83728"/>
        <dbReference type="ChEBI" id="CHEBI:85440"/>
        <dbReference type="EC" id="4.2.1.134"/>
    </reaction>
</comment>
<feature type="coiled-coil region" evidence="15">
    <location>
        <begin position="226"/>
        <end position="253"/>
    </location>
</feature>
<protein>
    <recommendedName>
        <fullName evidence="4 14">Very-long-chain (3R)-3-hydroxyacyl-CoA dehydratase</fullName>
        <ecNumber evidence="4 14">4.2.1.134</ecNumber>
    </recommendedName>
</protein>
<evidence type="ECO:0000256" key="8">
    <source>
        <dbReference type="ARBA" id="ARBA00022989"/>
    </source>
</evidence>
<comment type="similarity">
    <text evidence="3 14">Belongs to the very long-chain fatty acids dehydratase HACD family.</text>
</comment>
<evidence type="ECO:0000256" key="14">
    <source>
        <dbReference type="RuleBase" id="RU363109"/>
    </source>
</evidence>
<organism evidence="17 18">
    <name type="scientific">Mesorhabditis belari</name>
    <dbReference type="NCBI Taxonomy" id="2138241"/>
    <lineage>
        <taxon>Eukaryota</taxon>
        <taxon>Metazoa</taxon>
        <taxon>Ecdysozoa</taxon>
        <taxon>Nematoda</taxon>
        <taxon>Chromadorea</taxon>
        <taxon>Rhabditida</taxon>
        <taxon>Rhabditina</taxon>
        <taxon>Rhabditomorpha</taxon>
        <taxon>Rhabditoidea</taxon>
        <taxon>Rhabditidae</taxon>
        <taxon>Mesorhabditinae</taxon>
        <taxon>Mesorhabditis</taxon>
    </lineage>
</organism>
<comment type="pathway">
    <text evidence="2 14">Lipid metabolism; fatty acid biosynthesis.</text>
</comment>
<keyword evidence="5 14" id="KW-0444">Lipid biosynthesis</keyword>
<dbReference type="Pfam" id="PF04387">
    <property type="entry name" value="PTPLA"/>
    <property type="match status" value="1"/>
</dbReference>
<evidence type="ECO:0000256" key="13">
    <source>
        <dbReference type="ARBA" id="ARBA00036671"/>
    </source>
</evidence>
<evidence type="ECO:0000313" key="17">
    <source>
        <dbReference type="Proteomes" id="UP000887575"/>
    </source>
</evidence>
<evidence type="ECO:0000256" key="12">
    <source>
        <dbReference type="ARBA" id="ARBA00023239"/>
    </source>
</evidence>
<evidence type="ECO:0000256" key="15">
    <source>
        <dbReference type="SAM" id="Coils"/>
    </source>
</evidence>
<dbReference type="GO" id="GO:0030497">
    <property type="term" value="P:fatty acid elongation"/>
    <property type="evidence" value="ECO:0007669"/>
    <property type="project" value="TreeGrafter"/>
</dbReference>
<evidence type="ECO:0000256" key="3">
    <source>
        <dbReference type="ARBA" id="ARBA00007811"/>
    </source>
</evidence>
<keyword evidence="14" id="KW-0256">Endoplasmic reticulum</keyword>
<feature type="region of interest" description="Disordered" evidence="16">
    <location>
        <begin position="344"/>
        <end position="380"/>
    </location>
</feature>
<dbReference type="GO" id="GO:0102158">
    <property type="term" value="F:very-long-chain (3R)-3-hydroxyacyl-CoA dehydratase activity"/>
    <property type="evidence" value="ECO:0007669"/>
    <property type="project" value="UniProtKB-EC"/>
</dbReference>
<evidence type="ECO:0000256" key="6">
    <source>
        <dbReference type="ARBA" id="ARBA00022692"/>
    </source>
</evidence>
<dbReference type="GO" id="GO:0030148">
    <property type="term" value="P:sphingolipid biosynthetic process"/>
    <property type="evidence" value="ECO:0007669"/>
    <property type="project" value="TreeGrafter"/>
</dbReference>
<comment type="subcellular location">
    <subcellularLocation>
        <location evidence="14">Endoplasmic reticulum membrane</location>
        <topology evidence="14">Multi-pass membrane protein</topology>
    </subcellularLocation>
    <subcellularLocation>
        <location evidence="1">Membrane</location>
        <topology evidence="1">Multi-pass membrane protein</topology>
    </subcellularLocation>
</comment>
<evidence type="ECO:0000256" key="4">
    <source>
        <dbReference type="ARBA" id="ARBA00013122"/>
    </source>
</evidence>
<evidence type="ECO:0000256" key="16">
    <source>
        <dbReference type="SAM" id="MobiDB-lite"/>
    </source>
</evidence>
<dbReference type="InterPro" id="IPR007482">
    <property type="entry name" value="Tyr_Pase-like_PTPLA"/>
</dbReference>
<keyword evidence="6" id="KW-0812">Transmembrane</keyword>
<keyword evidence="10 14" id="KW-0472">Membrane</keyword>
<dbReference type="Pfam" id="PF10152">
    <property type="entry name" value="CCDC53"/>
    <property type="match status" value="1"/>
</dbReference>
<feature type="compositionally biased region" description="Polar residues" evidence="16">
    <location>
        <begin position="283"/>
        <end position="294"/>
    </location>
</feature>
<evidence type="ECO:0000256" key="10">
    <source>
        <dbReference type="ARBA" id="ARBA00023136"/>
    </source>
</evidence>
<evidence type="ECO:0000256" key="11">
    <source>
        <dbReference type="ARBA" id="ARBA00023160"/>
    </source>
</evidence>
<keyword evidence="17" id="KW-1185">Reference proteome</keyword>
<dbReference type="PANTHER" id="PTHR11035">
    <property type="entry name" value="VERY-LONG-CHAIN (3R)-3-HYDROXYACYL-COA DEHYDRATASE"/>
    <property type="match status" value="1"/>
</dbReference>
<keyword evidence="15" id="KW-0175">Coiled coil</keyword>
<dbReference type="AlphaFoldDB" id="A0AAF3E9F4"/>
<evidence type="ECO:0000256" key="1">
    <source>
        <dbReference type="ARBA" id="ARBA00004141"/>
    </source>
</evidence>
<evidence type="ECO:0000256" key="5">
    <source>
        <dbReference type="ARBA" id="ARBA00022516"/>
    </source>
</evidence>
<name>A0AAF3E9F4_9BILA</name>
<dbReference type="Proteomes" id="UP000887575">
    <property type="component" value="Unassembled WGS sequence"/>
</dbReference>
<comment type="function">
    <text evidence="14">Catalyzes the third of the four reactions of the long-chain fatty acids elongation cycle. This endoplasmic reticulum-bound enzymatic process, allows the addition of two carbons to the chain of long- and very long-chain fatty acids/VLCFAs per cycle. This enzyme catalyzes the dehydration of the 3-hydroxyacyl-CoA intermediate into trans-2,3-enoyl-CoA, within each cycle of fatty acid elongation. Thereby, it participates to the production of VLCFAs of different chain lengths that are involved in multiple biological processes as precursors of membrane lipids and lipid mediators.</text>
</comment>
<dbReference type="WBParaSite" id="MBELARI_LOCUS10535">
    <property type="protein sequence ID" value="MBELARI_LOCUS10535"/>
    <property type="gene ID" value="MBELARI_LOCUS10535"/>
</dbReference>
<dbReference type="EC" id="4.2.1.134" evidence="4 14"/>
<evidence type="ECO:0000256" key="9">
    <source>
        <dbReference type="ARBA" id="ARBA00023098"/>
    </source>
</evidence>
<keyword evidence="9 14" id="KW-0443">Lipid metabolism</keyword>
<feature type="compositionally biased region" description="Low complexity" evidence="16">
    <location>
        <begin position="370"/>
        <end position="380"/>
    </location>
</feature>
<evidence type="ECO:0000313" key="18">
    <source>
        <dbReference type="WBParaSite" id="MBELARI_LOCUS10535"/>
    </source>
</evidence>
<dbReference type="GO" id="GO:0071203">
    <property type="term" value="C:WASH complex"/>
    <property type="evidence" value="ECO:0007669"/>
    <property type="project" value="InterPro"/>
</dbReference>
<keyword evidence="7 14" id="KW-0276">Fatty acid metabolism</keyword>
<reference evidence="18" key="1">
    <citation type="submission" date="2024-02" db="UniProtKB">
        <authorList>
            <consortium name="WormBaseParasite"/>
        </authorList>
    </citation>
    <scope>IDENTIFICATION</scope>
</reference>
<feature type="region of interest" description="Disordered" evidence="16">
    <location>
        <begin position="260"/>
        <end position="295"/>
    </location>
</feature>
<keyword evidence="12 14" id="KW-0456">Lyase</keyword>
<dbReference type="GO" id="GO:0042761">
    <property type="term" value="P:very long-chain fatty acid biosynthetic process"/>
    <property type="evidence" value="ECO:0007669"/>
    <property type="project" value="TreeGrafter"/>
</dbReference>
<proteinExistence type="inferred from homology"/>
<keyword evidence="8" id="KW-1133">Transmembrane helix</keyword>
<dbReference type="PANTHER" id="PTHR11035:SF3">
    <property type="entry name" value="VERY-LONG-CHAIN (3R)-3-HYDROXYACYL-COA DEHYDRATASE"/>
    <property type="match status" value="1"/>
</dbReference>